<dbReference type="InterPro" id="IPR003796">
    <property type="entry name" value="RNR_NrdR-like"/>
</dbReference>
<dbReference type="AlphaFoldDB" id="A0A543Q0V9"/>
<dbReference type="PANTHER" id="PTHR30455:SF2">
    <property type="entry name" value="TRANSCRIPTIONAL REPRESSOR NRDR"/>
    <property type="match status" value="1"/>
</dbReference>
<evidence type="ECO:0000256" key="2">
    <source>
        <dbReference type="ARBA" id="ARBA00022741"/>
    </source>
</evidence>
<evidence type="ECO:0000256" key="4">
    <source>
        <dbReference type="ARBA" id="ARBA00022840"/>
    </source>
</evidence>
<reference evidence="11 12" key="1">
    <citation type="submission" date="2019-03" db="EMBL/GenBank/DDBJ databases">
        <title>New insights into Acidothiobacillus thiooxidans sulfur metabolism through coupled gene expression, solution geochemistry, microscopy and spectroscopy analyses.</title>
        <authorList>
            <person name="Camacho D."/>
            <person name="Frazao R."/>
            <person name="Fouillen A."/>
            <person name="Nanci A."/>
            <person name="Lang B.F."/>
            <person name="Apte S.C."/>
            <person name="Baron C."/>
            <person name="Warren L.A."/>
        </authorList>
    </citation>
    <scope>NUCLEOTIDE SEQUENCE [LARGE SCALE GENOMIC DNA]</scope>
    <source>
        <strain evidence="11 12">ATCC 19377</strain>
    </source>
</reference>
<dbReference type="InterPro" id="IPR005144">
    <property type="entry name" value="ATP-cone_dom"/>
</dbReference>
<keyword evidence="8" id="KW-0479">Metal-binding</keyword>
<organism evidence="11 12">
    <name type="scientific">Acidithiobacillus thiooxidans ATCC 19377</name>
    <dbReference type="NCBI Taxonomy" id="637390"/>
    <lineage>
        <taxon>Bacteria</taxon>
        <taxon>Pseudomonadati</taxon>
        <taxon>Pseudomonadota</taxon>
        <taxon>Acidithiobacillia</taxon>
        <taxon>Acidithiobacillales</taxon>
        <taxon>Acidithiobacillaceae</taxon>
        <taxon>Acidithiobacillus</taxon>
    </lineage>
</organism>
<dbReference type="InterPro" id="IPR055173">
    <property type="entry name" value="NrdR-like_N"/>
</dbReference>
<evidence type="ECO:0000256" key="6">
    <source>
        <dbReference type="ARBA" id="ARBA00023125"/>
    </source>
</evidence>
<feature type="domain" description="ATP-cone" evidence="10">
    <location>
        <begin position="60"/>
        <end position="150"/>
    </location>
</feature>
<comment type="similarity">
    <text evidence="8">Belongs to the NrdR family.</text>
</comment>
<dbReference type="HAMAP" id="MF_00440">
    <property type="entry name" value="NrdR"/>
    <property type="match status" value="1"/>
</dbReference>
<keyword evidence="8" id="KW-0862">Zinc</keyword>
<keyword evidence="2 8" id="KW-0547">Nucleotide-binding</keyword>
<dbReference type="Pfam" id="PF22811">
    <property type="entry name" value="Zn_ribbon_NrdR"/>
    <property type="match status" value="1"/>
</dbReference>
<keyword evidence="4 8" id="KW-0067">ATP-binding</keyword>
<feature type="region of interest" description="Disordered" evidence="9">
    <location>
        <begin position="159"/>
        <end position="178"/>
    </location>
</feature>
<sequence>MQAVSGVRLGSVHCPFCAFADTRVVDSRLADEGGTVRRRRECPQCNQRFTTFERAELALPMVVKTDGRRESFNEDKLQRGLTRALSKRPVATDQVDSALRLIQRRLRERGEREVPARLIGELVMEALRGLDPVAYVRFASVYRRFEDVDAFSAEIARLKEGPHPDQQQVPGKGRSGAD</sequence>
<comment type="function">
    <text evidence="8">Negatively regulates transcription of bacterial ribonucleotide reductase nrd genes and operons by binding to NrdR-boxes.</text>
</comment>
<name>A0A543Q0V9_ACITH</name>
<protein>
    <recommendedName>
        <fullName evidence="8">Transcriptional repressor NrdR</fullName>
    </recommendedName>
</protein>
<dbReference type="GO" id="GO:0003677">
    <property type="term" value="F:DNA binding"/>
    <property type="evidence" value="ECO:0007669"/>
    <property type="project" value="UniProtKB-KW"/>
</dbReference>
<evidence type="ECO:0000256" key="5">
    <source>
        <dbReference type="ARBA" id="ARBA00023015"/>
    </source>
</evidence>
<dbReference type="NCBIfam" id="TIGR00244">
    <property type="entry name" value="transcriptional regulator NrdR"/>
    <property type="match status" value="1"/>
</dbReference>
<keyword evidence="5 8" id="KW-0805">Transcription regulation</keyword>
<accession>A0A543Q0V9</accession>
<evidence type="ECO:0000313" key="11">
    <source>
        <dbReference type="EMBL" id="TQN49962.1"/>
    </source>
</evidence>
<keyword evidence="1 8" id="KW-0678">Repressor</keyword>
<dbReference type="Proteomes" id="UP000315403">
    <property type="component" value="Unassembled WGS sequence"/>
</dbReference>
<dbReference type="GO" id="GO:0045892">
    <property type="term" value="P:negative regulation of DNA-templated transcription"/>
    <property type="evidence" value="ECO:0007669"/>
    <property type="project" value="UniProtKB-UniRule"/>
</dbReference>
<evidence type="ECO:0000259" key="10">
    <source>
        <dbReference type="PROSITE" id="PS51161"/>
    </source>
</evidence>
<dbReference type="PANTHER" id="PTHR30455">
    <property type="entry name" value="TRANSCRIPTIONAL REPRESSOR NRDR"/>
    <property type="match status" value="1"/>
</dbReference>
<dbReference type="PROSITE" id="PS51161">
    <property type="entry name" value="ATP_CONE"/>
    <property type="match status" value="1"/>
</dbReference>
<gene>
    <name evidence="8 11" type="primary">nrdR</name>
    <name evidence="11" type="ORF">DLNHIDIE_02754</name>
</gene>
<keyword evidence="3 8" id="KW-0863">Zinc-finger</keyword>
<evidence type="ECO:0000256" key="8">
    <source>
        <dbReference type="HAMAP-Rule" id="MF_00440"/>
    </source>
</evidence>
<evidence type="ECO:0000256" key="3">
    <source>
        <dbReference type="ARBA" id="ARBA00022771"/>
    </source>
</evidence>
<comment type="cofactor">
    <cofactor evidence="8">
        <name>Zn(2+)</name>
        <dbReference type="ChEBI" id="CHEBI:29105"/>
    </cofactor>
    <text evidence="8">Binds 1 zinc ion.</text>
</comment>
<proteinExistence type="inferred from homology"/>
<evidence type="ECO:0000256" key="1">
    <source>
        <dbReference type="ARBA" id="ARBA00022491"/>
    </source>
</evidence>
<evidence type="ECO:0000256" key="9">
    <source>
        <dbReference type="SAM" id="MobiDB-lite"/>
    </source>
</evidence>
<keyword evidence="6 8" id="KW-0238">DNA-binding</keyword>
<dbReference type="GO" id="GO:0008270">
    <property type="term" value="F:zinc ion binding"/>
    <property type="evidence" value="ECO:0007669"/>
    <property type="project" value="UniProtKB-UniRule"/>
</dbReference>
<dbReference type="EMBL" id="SZUV01000002">
    <property type="protein sequence ID" value="TQN49962.1"/>
    <property type="molecule type" value="Genomic_DNA"/>
</dbReference>
<comment type="caution">
    <text evidence="11">The sequence shown here is derived from an EMBL/GenBank/DDBJ whole genome shotgun (WGS) entry which is preliminary data.</text>
</comment>
<dbReference type="GO" id="GO:0005524">
    <property type="term" value="F:ATP binding"/>
    <property type="evidence" value="ECO:0007669"/>
    <property type="project" value="UniProtKB-UniRule"/>
</dbReference>
<evidence type="ECO:0000313" key="12">
    <source>
        <dbReference type="Proteomes" id="UP000315403"/>
    </source>
</evidence>
<keyword evidence="7 8" id="KW-0804">Transcription</keyword>
<feature type="zinc finger region" evidence="8">
    <location>
        <begin position="14"/>
        <end position="45"/>
    </location>
</feature>
<evidence type="ECO:0000256" key="7">
    <source>
        <dbReference type="ARBA" id="ARBA00023163"/>
    </source>
</evidence>
<dbReference type="Pfam" id="PF03477">
    <property type="entry name" value="ATP-cone"/>
    <property type="match status" value="1"/>
</dbReference>